<dbReference type="Pfam" id="PF20136">
    <property type="entry name" value="DUF6526"/>
    <property type="match status" value="1"/>
</dbReference>
<dbReference type="EMBL" id="CP093313">
    <property type="protein sequence ID" value="UWZ82513.1"/>
    <property type="molecule type" value="Genomic_DNA"/>
</dbReference>
<accession>A0A9J7BJ66</accession>
<dbReference type="KEGG" id="orp:MOP44_18275"/>
<evidence type="ECO:0000313" key="2">
    <source>
        <dbReference type="EMBL" id="UWZ82513.1"/>
    </source>
</evidence>
<proteinExistence type="predicted"/>
<organism evidence="2 3">
    <name type="scientific">Occallatibacter riparius</name>
    <dbReference type="NCBI Taxonomy" id="1002689"/>
    <lineage>
        <taxon>Bacteria</taxon>
        <taxon>Pseudomonadati</taxon>
        <taxon>Acidobacteriota</taxon>
        <taxon>Terriglobia</taxon>
        <taxon>Terriglobales</taxon>
        <taxon>Acidobacteriaceae</taxon>
        <taxon>Occallatibacter</taxon>
    </lineage>
</organism>
<dbReference type="Proteomes" id="UP001059380">
    <property type="component" value="Chromosome"/>
</dbReference>
<evidence type="ECO:0000313" key="3">
    <source>
        <dbReference type="Proteomes" id="UP001059380"/>
    </source>
</evidence>
<evidence type="ECO:0000256" key="1">
    <source>
        <dbReference type="SAM" id="Phobius"/>
    </source>
</evidence>
<reference evidence="2" key="1">
    <citation type="submission" date="2021-04" db="EMBL/GenBank/DDBJ databases">
        <title>Phylogenetic analysis of Acidobacteriaceae.</title>
        <authorList>
            <person name="Qiu L."/>
            <person name="Zhang Q."/>
        </authorList>
    </citation>
    <scope>NUCLEOTIDE SEQUENCE</scope>
    <source>
        <strain evidence="2">DSM 25168</strain>
    </source>
</reference>
<dbReference type="RefSeq" id="WP_260791697.1">
    <property type="nucleotide sequence ID" value="NZ_CP093313.1"/>
</dbReference>
<dbReference type="AlphaFoldDB" id="A0A9J7BJ66"/>
<keyword evidence="3" id="KW-1185">Reference proteome</keyword>
<keyword evidence="1" id="KW-0812">Transmembrane</keyword>
<feature type="transmembrane region" description="Helical" evidence="1">
    <location>
        <begin position="46"/>
        <end position="68"/>
    </location>
</feature>
<name>A0A9J7BJ66_9BACT</name>
<gene>
    <name evidence="2" type="ORF">MOP44_18275</name>
</gene>
<sequence>MSKPQPVQDFKHHARFHPPFHFVTGFALMANVVFAIVYFVKHMSVWSGWILVMSIVIWIPVLLIRIYALKVQDRLIRLEERLRLQSLAPPEWHPQIYRLTEDQMVGLRFASDDEVVALARQALEENLNRKQIKERIRSWRPDHFRV</sequence>
<protein>
    <submittedName>
        <fullName evidence="2">DUF6526 family protein</fullName>
    </submittedName>
</protein>
<feature type="transmembrane region" description="Helical" evidence="1">
    <location>
        <begin position="20"/>
        <end position="40"/>
    </location>
</feature>
<keyword evidence="1" id="KW-1133">Transmembrane helix</keyword>
<dbReference type="InterPro" id="IPR045385">
    <property type="entry name" value="DUF6526"/>
</dbReference>
<keyword evidence="1" id="KW-0472">Membrane</keyword>